<keyword evidence="3 7" id="KW-0560">Oxidoreductase</keyword>
<gene>
    <name evidence="7" type="primary">iorA</name>
    <name evidence="7" type="ORF">VVAX_06241</name>
</gene>
<evidence type="ECO:0000256" key="2">
    <source>
        <dbReference type="ARBA" id="ARBA00022723"/>
    </source>
</evidence>
<dbReference type="PANTHER" id="PTHR44379:SF2">
    <property type="entry name" value="BLR6218 PROTEIN"/>
    <property type="match status" value="1"/>
</dbReference>
<dbReference type="CDD" id="cd00207">
    <property type="entry name" value="fer2"/>
    <property type="match status" value="1"/>
</dbReference>
<name>A0A679JH71_VARPD</name>
<protein>
    <submittedName>
        <fullName evidence="7">Isoquinoline 1-oxidoreductase subunit alpha</fullName>
        <ecNumber evidence="7">1.3.99.16</ecNumber>
    </submittedName>
</protein>
<dbReference type="SUPFAM" id="SSF54292">
    <property type="entry name" value="2Fe-2S ferredoxin-like"/>
    <property type="match status" value="1"/>
</dbReference>
<dbReference type="PROSITE" id="PS51085">
    <property type="entry name" value="2FE2S_FER_2"/>
    <property type="match status" value="1"/>
</dbReference>
<dbReference type="Gene3D" id="1.10.150.120">
    <property type="entry name" value="[2Fe-2S]-binding domain"/>
    <property type="match status" value="1"/>
</dbReference>
<evidence type="ECO:0000256" key="4">
    <source>
        <dbReference type="ARBA" id="ARBA00023004"/>
    </source>
</evidence>
<dbReference type="InterPro" id="IPR036884">
    <property type="entry name" value="2Fe-2S-bd_dom_sf"/>
</dbReference>
<accession>A0A679JH71</accession>
<dbReference type="InterPro" id="IPR002888">
    <property type="entry name" value="2Fe-2S-bd"/>
</dbReference>
<dbReference type="RefSeq" id="WP_339094144.1">
    <property type="nucleotide sequence ID" value="NZ_LR743508.1"/>
</dbReference>
<dbReference type="InterPro" id="IPR036010">
    <property type="entry name" value="2Fe-2S_ferredoxin-like_sf"/>
</dbReference>
<dbReference type="GO" id="GO:0047121">
    <property type="term" value="F:isoquinoline 1-oxidoreductase activity"/>
    <property type="evidence" value="ECO:0007669"/>
    <property type="project" value="UniProtKB-EC"/>
</dbReference>
<dbReference type="GO" id="GO:0046872">
    <property type="term" value="F:metal ion binding"/>
    <property type="evidence" value="ECO:0007669"/>
    <property type="project" value="UniProtKB-KW"/>
</dbReference>
<keyword evidence="2" id="KW-0479">Metal-binding</keyword>
<organism evidence="7">
    <name type="scientific">Variovorax paradoxus</name>
    <dbReference type="NCBI Taxonomy" id="34073"/>
    <lineage>
        <taxon>Bacteria</taxon>
        <taxon>Pseudomonadati</taxon>
        <taxon>Pseudomonadota</taxon>
        <taxon>Betaproteobacteria</taxon>
        <taxon>Burkholderiales</taxon>
        <taxon>Comamonadaceae</taxon>
        <taxon>Variovorax</taxon>
    </lineage>
</organism>
<dbReference type="PROSITE" id="PS00197">
    <property type="entry name" value="2FE2S_FER_1"/>
    <property type="match status" value="1"/>
</dbReference>
<evidence type="ECO:0000313" key="7">
    <source>
        <dbReference type="EMBL" id="CAA2109969.1"/>
    </source>
</evidence>
<evidence type="ECO:0000256" key="3">
    <source>
        <dbReference type="ARBA" id="ARBA00023002"/>
    </source>
</evidence>
<sequence>MIDLLINGQSVAIDAPDDMPLLWALRDIVGLTGTKFGCGIAQCGACTVHLDGQPVRSCVLPIGSIGKRAVTTIEAISKTPAGQRVQKAWLEVDVVQCGYCQSGQVMSAAALIQRTPNPSDADIDMAMSGNVCRCCTYSRIRAAIKQAATGKPEVLQSVVAMPARSAS</sequence>
<dbReference type="EMBL" id="LR743508">
    <property type="protein sequence ID" value="CAA2109969.1"/>
    <property type="molecule type" value="Genomic_DNA"/>
</dbReference>
<feature type="domain" description="2Fe-2S ferredoxin-type" evidence="6">
    <location>
        <begin position="1"/>
        <end position="76"/>
    </location>
</feature>
<evidence type="ECO:0000256" key="1">
    <source>
        <dbReference type="ARBA" id="ARBA00022714"/>
    </source>
</evidence>
<keyword evidence="4" id="KW-0408">Iron</keyword>
<dbReference type="Pfam" id="PF00111">
    <property type="entry name" value="Fer2"/>
    <property type="match status" value="1"/>
</dbReference>
<dbReference type="AlphaFoldDB" id="A0A679JH71"/>
<dbReference type="EC" id="1.3.99.16" evidence="7"/>
<dbReference type="PANTHER" id="PTHR44379">
    <property type="entry name" value="OXIDOREDUCTASE WITH IRON-SULFUR SUBUNIT"/>
    <property type="match status" value="1"/>
</dbReference>
<dbReference type="Gene3D" id="3.10.20.30">
    <property type="match status" value="1"/>
</dbReference>
<reference evidence="7" key="1">
    <citation type="submission" date="2019-12" db="EMBL/GenBank/DDBJ databases">
        <authorList>
            <person name="Cremers G."/>
        </authorList>
    </citation>
    <scope>NUCLEOTIDE SEQUENCE</scope>
    <source>
        <strain evidence="7">Vvax</strain>
    </source>
</reference>
<dbReference type="InterPro" id="IPR012675">
    <property type="entry name" value="Beta-grasp_dom_sf"/>
</dbReference>
<dbReference type="GO" id="GO:0051537">
    <property type="term" value="F:2 iron, 2 sulfur cluster binding"/>
    <property type="evidence" value="ECO:0007669"/>
    <property type="project" value="UniProtKB-KW"/>
</dbReference>
<dbReference type="InterPro" id="IPR051452">
    <property type="entry name" value="Diverse_Oxidoreductases"/>
</dbReference>
<dbReference type="SUPFAM" id="SSF47741">
    <property type="entry name" value="CO dehydrogenase ISP C-domain like"/>
    <property type="match status" value="1"/>
</dbReference>
<dbReference type="InterPro" id="IPR001041">
    <property type="entry name" value="2Fe-2S_ferredoxin-type"/>
</dbReference>
<evidence type="ECO:0000259" key="6">
    <source>
        <dbReference type="PROSITE" id="PS51085"/>
    </source>
</evidence>
<keyword evidence="1" id="KW-0001">2Fe-2S</keyword>
<dbReference type="Pfam" id="PF01799">
    <property type="entry name" value="Fer2_2"/>
    <property type="match status" value="1"/>
</dbReference>
<proteinExistence type="predicted"/>
<dbReference type="InterPro" id="IPR006058">
    <property type="entry name" value="2Fe2S_fd_BS"/>
</dbReference>
<keyword evidence="5" id="KW-0411">Iron-sulfur</keyword>
<evidence type="ECO:0000256" key="5">
    <source>
        <dbReference type="ARBA" id="ARBA00023014"/>
    </source>
</evidence>